<dbReference type="AlphaFoldDB" id="X0VIY0"/>
<accession>X0VIY0</accession>
<dbReference type="InterPro" id="IPR045001">
    <property type="entry name" value="DRG"/>
</dbReference>
<protein>
    <recommendedName>
        <fullName evidence="2">G domain-containing protein</fullName>
    </recommendedName>
</protein>
<dbReference type="InterPro" id="IPR027417">
    <property type="entry name" value="P-loop_NTPase"/>
</dbReference>
<feature type="coiled-coil region" evidence="1">
    <location>
        <begin position="9"/>
        <end position="36"/>
    </location>
</feature>
<reference evidence="3" key="1">
    <citation type="journal article" date="2014" name="Front. Microbiol.">
        <title>High frequency of phylogenetically diverse reductive dehalogenase-homologous genes in deep subseafloor sedimentary metagenomes.</title>
        <authorList>
            <person name="Kawai M."/>
            <person name="Futagami T."/>
            <person name="Toyoda A."/>
            <person name="Takaki Y."/>
            <person name="Nishi S."/>
            <person name="Hori S."/>
            <person name="Arai W."/>
            <person name="Tsubouchi T."/>
            <person name="Morono Y."/>
            <person name="Uchiyama I."/>
            <person name="Ito T."/>
            <person name="Fujiyama A."/>
            <person name="Inagaki F."/>
            <person name="Takami H."/>
        </authorList>
    </citation>
    <scope>NUCLEOTIDE SEQUENCE</scope>
    <source>
        <strain evidence="3">Expedition CK06-06</strain>
    </source>
</reference>
<sequence>KHKSTEKIVALNRSRLAKLKRELEQQVKRLKSAKKIVSPFSIKKEGIQIILISDYQTPGVGKTSLLNFLTGAAKGKIGKFTPTPEIGILEYNKIRFQIVDMPSIMEGAAKGVGNGKEILSQIRACDLLCICIDLARNFKNQMEGILRELKEADIRINTPPPPINIEKTGSNKIQVLYITQEARDNEEMEELTDKIKEVVSESGIRNAIVKIHGSIYLEQVVDTLTPSIVYKKVMILGTKGDLPHTETAYDNLKNQYSSQFPLIIG</sequence>
<dbReference type="Gene3D" id="3.40.50.300">
    <property type="entry name" value="P-loop containing nucleotide triphosphate hydrolases"/>
    <property type="match status" value="1"/>
</dbReference>
<comment type="caution">
    <text evidence="3">The sequence shown here is derived from an EMBL/GenBank/DDBJ whole genome shotgun (WGS) entry which is preliminary data.</text>
</comment>
<evidence type="ECO:0000259" key="2">
    <source>
        <dbReference type="Pfam" id="PF01926"/>
    </source>
</evidence>
<feature type="non-terminal residue" evidence="3">
    <location>
        <position position="265"/>
    </location>
</feature>
<dbReference type="EMBL" id="BARS01027707">
    <property type="protein sequence ID" value="GAG00491.1"/>
    <property type="molecule type" value="Genomic_DNA"/>
</dbReference>
<evidence type="ECO:0000313" key="3">
    <source>
        <dbReference type="EMBL" id="GAG00491.1"/>
    </source>
</evidence>
<dbReference type="SUPFAM" id="SSF52540">
    <property type="entry name" value="P-loop containing nucleoside triphosphate hydrolases"/>
    <property type="match status" value="1"/>
</dbReference>
<organism evidence="3">
    <name type="scientific">marine sediment metagenome</name>
    <dbReference type="NCBI Taxonomy" id="412755"/>
    <lineage>
        <taxon>unclassified sequences</taxon>
        <taxon>metagenomes</taxon>
        <taxon>ecological metagenomes</taxon>
    </lineage>
</organism>
<proteinExistence type="predicted"/>
<dbReference type="InterPro" id="IPR006073">
    <property type="entry name" value="GTP-bd"/>
</dbReference>
<dbReference type="PRINTS" id="PR00326">
    <property type="entry name" value="GTP1OBG"/>
</dbReference>
<gene>
    <name evidence="3" type="ORF">S01H1_43485</name>
</gene>
<dbReference type="Pfam" id="PF01926">
    <property type="entry name" value="MMR_HSR1"/>
    <property type="match status" value="1"/>
</dbReference>
<dbReference type="PANTHER" id="PTHR43127">
    <property type="entry name" value="DEVELOPMENTALLY-REGULATED GTP-BINDING PROTEIN 2"/>
    <property type="match status" value="1"/>
</dbReference>
<evidence type="ECO:0000256" key="1">
    <source>
        <dbReference type="SAM" id="Coils"/>
    </source>
</evidence>
<dbReference type="GO" id="GO:0005525">
    <property type="term" value="F:GTP binding"/>
    <property type="evidence" value="ECO:0007669"/>
    <property type="project" value="InterPro"/>
</dbReference>
<keyword evidence="1" id="KW-0175">Coiled coil</keyword>
<feature type="non-terminal residue" evidence="3">
    <location>
        <position position="1"/>
    </location>
</feature>
<dbReference type="GO" id="GO:0003924">
    <property type="term" value="F:GTPase activity"/>
    <property type="evidence" value="ECO:0007669"/>
    <property type="project" value="InterPro"/>
</dbReference>
<name>X0VIY0_9ZZZZ</name>
<feature type="domain" description="G" evidence="2">
    <location>
        <begin position="58"/>
        <end position="151"/>
    </location>
</feature>